<sequence>MLSSLKHFKPQIFSTGTKLFNRNVHHYLKEQVLPTLEYKPLSRTGDFVLDQRRDRHVIEDGYTPKGAEFKLRFELVDENDYEIMLQIVTENFVKDSNIMRHLKIKGEELIEMMAPMVEKWIQAKNSVIIKDGDKVVGNIFGNIHNRDEFDKLYRGQLFHEKPEFIIKSDYAEDIRNAPFKSLNVNRVAVLLEEMEWQTGKFLPKDTEKLGVHELYVIHPKYMR</sequence>
<dbReference type="WBParaSite" id="PSU_v2.g15452.t1">
    <property type="protein sequence ID" value="PSU_v2.g15452.t1"/>
    <property type="gene ID" value="PSU_v2.g15452"/>
</dbReference>
<dbReference type="AlphaFoldDB" id="A0A914YDC7"/>
<evidence type="ECO:0000313" key="2">
    <source>
        <dbReference type="WBParaSite" id="PSU_v2.g15452.t1"/>
    </source>
</evidence>
<protein>
    <submittedName>
        <fullName evidence="2">Uncharacterized protein</fullName>
    </submittedName>
</protein>
<proteinExistence type="predicted"/>
<accession>A0A914YDC7</accession>
<reference evidence="2" key="1">
    <citation type="submission" date="2022-11" db="UniProtKB">
        <authorList>
            <consortium name="WormBaseParasite"/>
        </authorList>
    </citation>
    <scope>IDENTIFICATION</scope>
</reference>
<organism evidence="1 2">
    <name type="scientific">Panagrolaimus superbus</name>
    <dbReference type="NCBI Taxonomy" id="310955"/>
    <lineage>
        <taxon>Eukaryota</taxon>
        <taxon>Metazoa</taxon>
        <taxon>Ecdysozoa</taxon>
        <taxon>Nematoda</taxon>
        <taxon>Chromadorea</taxon>
        <taxon>Rhabditida</taxon>
        <taxon>Tylenchina</taxon>
        <taxon>Panagrolaimomorpha</taxon>
        <taxon>Panagrolaimoidea</taxon>
        <taxon>Panagrolaimidae</taxon>
        <taxon>Panagrolaimus</taxon>
    </lineage>
</organism>
<dbReference type="Gene3D" id="3.40.630.30">
    <property type="match status" value="1"/>
</dbReference>
<evidence type="ECO:0000313" key="1">
    <source>
        <dbReference type="Proteomes" id="UP000887577"/>
    </source>
</evidence>
<dbReference type="Proteomes" id="UP000887577">
    <property type="component" value="Unplaced"/>
</dbReference>
<keyword evidence="1" id="KW-1185">Reference proteome</keyword>
<name>A0A914YDC7_9BILA</name>